<accession>C8W556</accession>
<keyword evidence="2" id="KW-1185">Reference proteome</keyword>
<organism evidence="1 2">
    <name type="scientific">Desulfofarcimen acetoxidans (strain ATCC 49208 / DSM 771 / KCTC 5769 / VKM B-1644 / 5575)</name>
    <name type="common">Desulfotomaculum acetoxidans</name>
    <dbReference type="NCBI Taxonomy" id="485916"/>
    <lineage>
        <taxon>Bacteria</taxon>
        <taxon>Bacillati</taxon>
        <taxon>Bacillota</taxon>
        <taxon>Clostridia</taxon>
        <taxon>Eubacteriales</taxon>
        <taxon>Peptococcaceae</taxon>
        <taxon>Desulfofarcimen</taxon>
    </lineage>
</organism>
<dbReference type="AlphaFoldDB" id="C8W556"/>
<sequence>MKRQREFIDYIKDIQDMIDKINHFTENMDLLLKCHYAT</sequence>
<dbReference type="EMBL" id="CP001720">
    <property type="protein sequence ID" value="ACV61408.1"/>
    <property type="molecule type" value="Genomic_DNA"/>
</dbReference>
<evidence type="ECO:0000313" key="2">
    <source>
        <dbReference type="Proteomes" id="UP000002217"/>
    </source>
</evidence>
<protein>
    <submittedName>
        <fullName evidence="1">Uncharacterized protein</fullName>
    </submittedName>
</protein>
<dbReference type="HOGENOM" id="CLU_3327167_0_0_9"/>
<dbReference type="KEGG" id="dae:Dtox_0481"/>
<name>C8W556_DESAS</name>
<gene>
    <name evidence="1" type="ordered locus">Dtox_0481</name>
</gene>
<evidence type="ECO:0000313" key="1">
    <source>
        <dbReference type="EMBL" id="ACV61408.1"/>
    </source>
</evidence>
<proteinExistence type="predicted"/>
<reference evidence="1 2" key="1">
    <citation type="journal article" date="2009" name="Stand. Genomic Sci.">
        <title>Complete genome sequence of Desulfotomaculum acetoxidans type strain (5575).</title>
        <authorList>
            <person name="Spring S."/>
            <person name="Lapidus A."/>
            <person name="Schroder M."/>
            <person name="Gleim D."/>
            <person name="Sims D."/>
            <person name="Meincke L."/>
            <person name="Glavina Del Rio T."/>
            <person name="Tice H."/>
            <person name="Copeland A."/>
            <person name="Cheng J.F."/>
            <person name="Lucas S."/>
            <person name="Chen F."/>
            <person name="Nolan M."/>
            <person name="Bruce D."/>
            <person name="Goodwin L."/>
            <person name="Pitluck S."/>
            <person name="Ivanova N."/>
            <person name="Mavromatis K."/>
            <person name="Mikhailova N."/>
            <person name="Pati A."/>
            <person name="Chen A."/>
            <person name="Palaniappan K."/>
            <person name="Land M."/>
            <person name="Hauser L."/>
            <person name="Chang Y.J."/>
            <person name="Jeffries C.D."/>
            <person name="Chain P."/>
            <person name="Saunders E."/>
            <person name="Brettin T."/>
            <person name="Detter J.C."/>
            <person name="Goker M."/>
            <person name="Bristow J."/>
            <person name="Eisen J.A."/>
            <person name="Markowitz V."/>
            <person name="Hugenholtz P."/>
            <person name="Kyrpides N.C."/>
            <person name="Klenk H.P."/>
            <person name="Han C."/>
        </authorList>
    </citation>
    <scope>NUCLEOTIDE SEQUENCE [LARGE SCALE GENOMIC DNA]</scope>
    <source>
        <strain evidence="2">ATCC 49208 / DSM 771 / VKM B-1644</strain>
    </source>
</reference>
<dbReference type="Proteomes" id="UP000002217">
    <property type="component" value="Chromosome"/>
</dbReference>